<protein>
    <submittedName>
        <fullName evidence="10">Cation diffusion facilitator family transporter</fullName>
    </submittedName>
</protein>
<evidence type="ECO:0000256" key="7">
    <source>
        <dbReference type="SAM" id="Phobius"/>
    </source>
</evidence>
<feature type="transmembrane region" description="Helical" evidence="7">
    <location>
        <begin position="79"/>
        <end position="97"/>
    </location>
</feature>
<dbReference type="GO" id="GO:0006882">
    <property type="term" value="P:intracellular zinc ion homeostasis"/>
    <property type="evidence" value="ECO:0007669"/>
    <property type="project" value="TreeGrafter"/>
</dbReference>
<proteinExistence type="inferred from homology"/>
<dbReference type="RefSeq" id="WP_312646887.1">
    <property type="nucleotide sequence ID" value="NZ_CP116967.1"/>
</dbReference>
<keyword evidence="11" id="KW-1185">Reference proteome</keyword>
<dbReference type="PANTHER" id="PTHR43840">
    <property type="entry name" value="MITOCHONDRIAL METAL TRANSPORTER 1-RELATED"/>
    <property type="match status" value="1"/>
</dbReference>
<dbReference type="GO" id="GO:0015341">
    <property type="term" value="F:zinc efflux antiporter activity"/>
    <property type="evidence" value="ECO:0007669"/>
    <property type="project" value="TreeGrafter"/>
</dbReference>
<dbReference type="AlphaFoldDB" id="A0AA96GD82"/>
<evidence type="ECO:0000313" key="11">
    <source>
        <dbReference type="Proteomes" id="UP001302719"/>
    </source>
</evidence>
<dbReference type="Proteomes" id="UP001302719">
    <property type="component" value="Chromosome"/>
</dbReference>
<evidence type="ECO:0000313" key="10">
    <source>
        <dbReference type="EMBL" id="WNM59979.1"/>
    </source>
</evidence>
<comment type="subcellular location">
    <subcellularLocation>
        <location evidence="1">Membrane</location>
        <topology evidence="1">Multi-pass membrane protein</topology>
    </subcellularLocation>
</comment>
<evidence type="ECO:0000256" key="5">
    <source>
        <dbReference type="ARBA" id="ARBA00022989"/>
    </source>
</evidence>
<dbReference type="InterPro" id="IPR002524">
    <property type="entry name" value="Cation_efflux"/>
</dbReference>
<keyword evidence="3" id="KW-0813">Transport</keyword>
<feature type="transmembrane region" description="Helical" evidence="7">
    <location>
        <begin position="10"/>
        <end position="28"/>
    </location>
</feature>
<dbReference type="GO" id="GO:0015086">
    <property type="term" value="F:cadmium ion transmembrane transporter activity"/>
    <property type="evidence" value="ECO:0007669"/>
    <property type="project" value="TreeGrafter"/>
</dbReference>
<dbReference type="InterPro" id="IPR050291">
    <property type="entry name" value="CDF_Transporter"/>
</dbReference>
<evidence type="ECO:0000256" key="6">
    <source>
        <dbReference type="ARBA" id="ARBA00023136"/>
    </source>
</evidence>
<keyword evidence="5 7" id="KW-1133">Transmembrane helix</keyword>
<dbReference type="EMBL" id="CP116967">
    <property type="protein sequence ID" value="WNM59979.1"/>
    <property type="molecule type" value="Genomic_DNA"/>
</dbReference>
<accession>A0AA96GD82</accession>
<dbReference type="FunFam" id="1.20.1510.10:FF:000006">
    <property type="entry name" value="Divalent cation efflux transporter"/>
    <property type="match status" value="1"/>
</dbReference>
<organism evidence="10 11">
    <name type="scientific">Candidatus Nitrospira allomarina</name>
    <dbReference type="NCBI Taxonomy" id="3020900"/>
    <lineage>
        <taxon>Bacteria</taxon>
        <taxon>Pseudomonadati</taxon>
        <taxon>Nitrospirota</taxon>
        <taxon>Nitrospiria</taxon>
        <taxon>Nitrospirales</taxon>
        <taxon>Nitrospiraceae</taxon>
        <taxon>Nitrospira</taxon>
    </lineage>
</organism>
<evidence type="ECO:0000256" key="1">
    <source>
        <dbReference type="ARBA" id="ARBA00004141"/>
    </source>
</evidence>
<gene>
    <name evidence="10" type="ORF">PP769_09540</name>
</gene>
<evidence type="ECO:0000259" key="9">
    <source>
        <dbReference type="Pfam" id="PF16916"/>
    </source>
</evidence>
<evidence type="ECO:0000259" key="8">
    <source>
        <dbReference type="Pfam" id="PF01545"/>
    </source>
</evidence>
<reference evidence="10 11" key="1">
    <citation type="submission" date="2023-01" db="EMBL/GenBank/DDBJ databases">
        <title>Cultivation and genomic characterization of new, ubiquitous marine nitrite-oxidizing bacteria from the Nitrospirales.</title>
        <authorList>
            <person name="Mueller A.J."/>
            <person name="Daebeler A."/>
            <person name="Herbold C.W."/>
            <person name="Kirkegaard R.H."/>
            <person name="Daims H."/>
        </authorList>
    </citation>
    <scope>NUCLEOTIDE SEQUENCE [LARGE SCALE GENOMIC DNA]</scope>
    <source>
        <strain evidence="10 11">VA</strain>
    </source>
</reference>
<dbReference type="Pfam" id="PF16916">
    <property type="entry name" value="ZT_dimer"/>
    <property type="match status" value="1"/>
</dbReference>
<dbReference type="InterPro" id="IPR027470">
    <property type="entry name" value="Cation_efflux_CTD"/>
</dbReference>
<dbReference type="GO" id="GO:0015093">
    <property type="term" value="F:ferrous iron transmembrane transporter activity"/>
    <property type="evidence" value="ECO:0007669"/>
    <property type="project" value="TreeGrafter"/>
</dbReference>
<feature type="domain" description="Cation efflux protein cytoplasmic" evidence="9">
    <location>
        <begin position="213"/>
        <end position="284"/>
    </location>
</feature>
<dbReference type="KEGG" id="nall:PP769_09540"/>
<evidence type="ECO:0000256" key="4">
    <source>
        <dbReference type="ARBA" id="ARBA00022692"/>
    </source>
</evidence>
<keyword evidence="6 7" id="KW-0472">Membrane</keyword>
<comment type="similarity">
    <text evidence="2">Belongs to the cation diffusion facilitator (CDF) transporter (TC 2.A.4) family.</text>
</comment>
<dbReference type="InterPro" id="IPR027469">
    <property type="entry name" value="Cation_efflux_TMD_sf"/>
</dbReference>
<dbReference type="Gene3D" id="1.20.1510.10">
    <property type="entry name" value="Cation efflux protein transmembrane domain"/>
    <property type="match status" value="1"/>
</dbReference>
<dbReference type="InterPro" id="IPR058533">
    <property type="entry name" value="Cation_efflux_TM"/>
</dbReference>
<dbReference type="SUPFAM" id="SSF161111">
    <property type="entry name" value="Cation efflux protein transmembrane domain-like"/>
    <property type="match status" value="1"/>
</dbReference>
<dbReference type="Pfam" id="PF01545">
    <property type="entry name" value="Cation_efflux"/>
    <property type="match status" value="1"/>
</dbReference>
<evidence type="ECO:0000256" key="2">
    <source>
        <dbReference type="ARBA" id="ARBA00008114"/>
    </source>
</evidence>
<dbReference type="GO" id="GO:0005886">
    <property type="term" value="C:plasma membrane"/>
    <property type="evidence" value="ECO:0007669"/>
    <property type="project" value="TreeGrafter"/>
</dbReference>
<dbReference type="SUPFAM" id="SSF160240">
    <property type="entry name" value="Cation efflux protein cytoplasmic domain-like"/>
    <property type="match status" value="1"/>
</dbReference>
<feature type="transmembrane region" description="Helical" evidence="7">
    <location>
        <begin position="48"/>
        <end position="67"/>
    </location>
</feature>
<dbReference type="PANTHER" id="PTHR43840:SF15">
    <property type="entry name" value="MITOCHONDRIAL METAL TRANSPORTER 1-RELATED"/>
    <property type="match status" value="1"/>
</dbReference>
<keyword evidence="4 7" id="KW-0812">Transmembrane</keyword>
<dbReference type="InterPro" id="IPR036837">
    <property type="entry name" value="Cation_efflux_CTD_sf"/>
</dbReference>
<evidence type="ECO:0000256" key="3">
    <source>
        <dbReference type="ARBA" id="ARBA00022448"/>
    </source>
</evidence>
<sequence length="289" mass="31776">MSRLGEIRRILWWILILNLIVAAAKWGYGVMTYSLGLQADGLHSTFDGLSNVIGLIGLWLATAPPDANHPYGHKKFETLAAGSIGGFLVITCLYLLWKAYQSWTLDLHPQVTGISFFIMIGTMGVNIFVTRWERRKGTELKSDILTADSYHTASDVLTSCSVLAGLLAVKAGYAFVDPLVAVLIAGVIAWTASIVLKDVLSSLTDAVRLNPGEVHTAVMSIAGVLHCHDIRTRGLNHHVFMDLSVHVDPTLSVEKAHTLATRIEEHLIDHFESLEDVVVHIEPEGHERR</sequence>
<dbReference type="Gene3D" id="3.30.70.1350">
    <property type="entry name" value="Cation efflux protein, cytoplasmic domain"/>
    <property type="match status" value="1"/>
</dbReference>
<name>A0AA96GD82_9BACT</name>
<feature type="transmembrane region" description="Helical" evidence="7">
    <location>
        <begin position="175"/>
        <end position="196"/>
    </location>
</feature>
<feature type="transmembrane region" description="Helical" evidence="7">
    <location>
        <begin position="109"/>
        <end position="129"/>
    </location>
</feature>
<feature type="domain" description="Cation efflux protein transmembrane" evidence="8">
    <location>
        <begin position="12"/>
        <end position="203"/>
    </location>
</feature>
<dbReference type="NCBIfam" id="TIGR01297">
    <property type="entry name" value="CDF"/>
    <property type="match status" value="1"/>
</dbReference>